<evidence type="ECO:0000259" key="9">
    <source>
        <dbReference type="Pfam" id="PF00324"/>
    </source>
</evidence>
<dbReference type="Gene3D" id="1.20.1740.10">
    <property type="entry name" value="Amino acid/polyamine transporter I"/>
    <property type="match status" value="1"/>
</dbReference>
<dbReference type="GO" id="GO:0016020">
    <property type="term" value="C:membrane"/>
    <property type="evidence" value="ECO:0007669"/>
    <property type="project" value="UniProtKB-SubCell"/>
</dbReference>
<dbReference type="GO" id="GO:0015377">
    <property type="term" value="F:chloride:monoatomic cation symporter activity"/>
    <property type="evidence" value="ECO:0007669"/>
    <property type="project" value="InterPro"/>
</dbReference>
<dbReference type="Proteomes" id="UP000001880">
    <property type="component" value="Chromosome"/>
</dbReference>
<sequence length="766" mass="82517">MAESPSGAAAEQPNQSAQVVGLPEPDRSAQARFGTFGGVFTPCVLTILGVIMFMRSGYVIGDSGLLRGLLILAIAKAITTLTTLSLSAIATNTEVRTGGVYYMISRTLGPDFGGAIGITLFVSQAVSIAFYVIGASEALFGLIAPEGTQMAADLAAWPAERLVSSGTILLLFFVTFKGADVALRAQYAILVLLLLSVLSFFIGGIMNFDTAAFSANLGINEVESKGFWIAFAIFFPAATGITAGANMSGDLKNPARSIPRGTLLAIGFTTLVYLVQLVLMAGFTDQSTLFAAPFQTLKDMSIFMPLVIAGVFAATLSSALGSFLGAPRILQAMGKDRLLRPLVYFGHGHGPADEPRRATVLSLLIAEAIVWAGDLDAVAQVISMFFLIAYGMINLSAFVEGRGGNPSFRPSFRLFGWPAALTGSIGCAVAMVKIDETYAIVSMFIAGAIYFSLRGRTQSSFGDAKRGYVFSRTRQHLLTLENMTPDPKNWRPAIVVLTENADREQNLVQCASWLESGRGLLSVLEISSEAEMPIDERLSVRHHHVARIRGILRDKQLTGFADSVVVPDANHSLDAVLQAYSIGSLRPNTVVVSVPPPAQTERRQRVAQMLATVAHFGHNVVLYKGGRSDSTPKRRRQIHVWWHGQRNGSLLALFAYLASQHSQWDKAEIRMLRVVHSDEEKQEAQASMGALMAAARLAVRIEVVMTDRPVSEVIVDESGAADLVLLGMRQSDVTDFETFVSERDPLLTRLPPTLLVLSNGEADLLA</sequence>
<dbReference type="OrthoDB" id="3181223at2"/>
<organism evidence="10 11">
    <name type="scientific">Haliangium ochraceum (strain DSM 14365 / JCM 11303 / SMP-2)</name>
    <dbReference type="NCBI Taxonomy" id="502025"/>
    <lineage>
        <taxon>Bacteria</taxon>
        <taxon>Pseudomonadati</taxon>
        <taxon>Myxococcota</taxon>
        <taxon>Polyangia</taxon>
        <taxon>Haliangiales</taxon>
        <taxon>Kofleriaceae</taxon>
        <taxon>Haliangium</taxon>
    </lineage>
</organism>
<dbReference type="InterPro" id="IPR004841">
    <property type="entry name" value="AA-permease/SLC12A_dom"/>
</dbReference>
<evidence type="ECO:0000256" key="8">
    <source>
        <dbReference type="SAM" id="Phobius"/>
    </source>
</evidence>
<gene>
    <name evidence="10" type="ordered locus">Hoch_6531</name>
</gene>
<dbReference type="Pfam" id="PF00324">
    <property type="entry name" value="AA_permease"/>
    <property type="match status" value="1"/>
</dbReference>
<feature type="transmembrane region" description="Helical" evidence="8">
    <location>
        <begin position="381"/>
        <end position="399"/>
    </location>
</feature>
<dbReference type="PANTHER" id="PTHR11827:SF72">
    <property type="entry name" value="GH08340P"/>
    <property type="match status" value="1"/>
</dbReference>
<dbReference type="AlphaFoldDB" id="D0LRK8"/>
<evidence type="ECO:0000256" key="1">
    <source>
        <dbReference type="ARBA" id="ARBA00004141"/>
    </source>
</evidence>
<dbReference type="STRING" id="502025.Hoch_6531"/>
<dbReference type="eggNOG" id="COG0531">
    <property type="taxonomic scope" value="Bacteria"/>
</dbReference>
<protein>
    <submittedName>
        <fullName evidence="10">Amino acid permease-associated region</fullName>
    </submittedName>
</protein>
<keyword evidence="6 8" id="KW-0472">Membrane</keyword>
<evidence type="ECO:0000256" key="5">
    <source>
        <dbReference type="ARBA" id="ARBA00022989"/>
    </source>
</evidence>
<feature type="transmembrane region" description="Helical" evidence="8">
    <location>
        <begin position="303"/>
        <end position="330"/>
    </location>
</feature>
<dbReference type="HOGENOM" id="CLU_001883_3_1_7"/>
<dbReference type="RefSeq" id="WP_012831592.1">
    <property type="nucleotide sequence ID" value="NC_013440.1"/>
</dbReference>
<keyword evidence="11" id="KW-1185">Reference proteome</keyword>
<reference evidence="10 11" key="1">
    <citation type="journal article" date="2010" name="Stand. Genomic Sci.">
        <title>Complete genome sequence of Haliangium ochraceum type strain (SMP-2).</title>
        <authorList>
            <consortium name="US DOE Joint Genome Institute (JGI-PGF)"/>
            <person name="Ivanova N."/>
            <person name="Daum C."/>
            <person name="Lang E."/>
            <person name="Abt B."/>
            <person name="Kopitz M."/>
            <person name="Saunders E."/>
            <person name="Lapidus A."/>
            <person name="Lucas S."/>
            <person name="Glavina Del Rio T."/>
            <person name="Nolan M."/>
            <person name="Tice H."/>
            <person name="Copeland A."/>
            <person name="Cheng J.F."/>
            <person name="Chen F."/>
            <person name="Bruce D."/>
            <person name="Goodwin L."/>
            <person name="Pitluck S."/>
            <person name="Mavromatis K."/>
            <person name="Pati A."/>
            <person name="Mikhailova N."/>
            <person name="Chen A."/>
            <person name="Palaniappan K."/>
            <person name="Land M."/>
            <person name="Hauser L."/>
            <person name="Chang Y.J."/>
            <person name="Jeffries C.D."/>
            <person name="Detter J.C."/>
            <person name="Brettin T."/>
            <person name="Rohde M."/>
            <person name="Goker M."/>
            <person name="Bristow J."/>
            <person name="Markowitz V."/>
            <person name="Eisen J.A."/>
            <person name="Hugenholtz P."/>
            <person name="Kyrpides N.C."/>
            <person name="Klenk H.P."/>
        </authorList>
    </citation>
    <scope>NUCLEOTIDE SEQUENCE [LARGE SCALE GENOMIC DNA]</scope>
    <source>
        <strain evidence="11">DSM 14365 / CIP 107738 / JCM 11303 / AJ 13395 / SMP-2</strain>
    </source>
</reference>
<evidence type="ECO:0000313" key="11">
    <source>
        <dbReference type="Proteomes" id="UP000001880"/>
    </source>
</evidence>
<feature type="transmembrane region" description="Helical" evidence="8">
    <location>
        <begin position="154"/>
        <end position="175"/>
    </location>
</feature>
<dbReference type="PANTHER" id="PTHR11827">
    <property type="entry name" value="SOLUTE CARRIER FAMILY 12, CATION COTRANSPORTERS"/>
    <property type="match status" value="1"/>
</dbReference>
<feature type="transmembrane region" description="Helical" evidence="8">
    <location>
        <begin position="411"/>
        <end position="431"/>
    </location>
</feature>
<evidence type="ECO:0000256" key="4">
    <source>
        <dbReference type="ARBA" id="ARBA00022692"/>
    </source>
</evidence>
<feature type="transmembrane region" description="Helical" evidence="8">
    <location>
        <begin position="261"/>
        <end position="283"/>
    </location>
</feature>
<comment type="subcellular location">
    <subcellularLocation>
        <location evidence="1">Membrane</location>
        <topology evidence="1">Multi-pass membrane protein</topology>
    </subcellularLocation>
</comment>
<evidence type="ECO:0000256" key="3">
    <source>
        <dbReference type="ARBA" id="ARBA00022448"/>
    </source>
</evidence>
<keyword evidence="5 8" id="KW-1133">Transmembrane helix</keyword>
<dbReference type="KEGG" id="hoh:Hoch_6531"/>
<comment type="similarity">
    <text evidence="2">Belongs to the SLC12A transporter family.</text>
</comment>
<feature type="transmembrane region" description="Helical" evidence="8">
    <location>
        <begin position="66"/>
        <end position="91"/>
    </location>
</feature>
<feature type="domain" description="Amino acid permease/ SLC12A" evidence="9">
    <location>
        <begin position="39"/>
        <end position="464"/>
    </location>
</feature>
<feature type="transmembrane region" description="Helical" evidence="8">
    <location>
        <begin position="33"/>
        <end position="54"/>
    </location>
</feature>
<evidence type="ECO:0000256" key="6">
    <source>
        <dbReference type="ARBA" id="ARBA00023136"/>
    </source>
</evidence>
<name>D0LRK8_HALO1</name>
<feature type="transmembrane region" description="Helical" evidence="8">
    <location>
        <begin position="437"/>
        <end position="453"/>
    </location>
</feature>
<feature type="region of interest" description="Disordered" evidence="7">
    <location>
        <begin position="1"/>
        <end position="21"/>
    </location>
</feature>
<proteinExistence type="inferred from homology"/>
<evidence type="ECO:0000313" key="10">
    <source>
        <dbReference type="EMBL" id="ACY19000.1"/>
    </source>
</evidence>
<feature type="transmembrane region" description="Helical" evidence="8">
    <location>
        <begin position="187"/>
        <end position="206"/>
    </location>
</feature>
<feature type="transmembrane region" description="Helical" evidence="8">
    <location>
        <begin position="226"/>
        <end position="249"/>
    </location>
</feature>
<keyword evidence="3" id="KW-0813">Transport</keyword>
<evidence type="ECO:0000256" key="7">
    <source>
        <dbReference type="SAM" id="MobiDB-lite"/>
    </source>
</evidence>
<feature type="transmembrane region" description="Helical" evidence="8">
    <location>
        <begin position="112"/>
        <end position="134"/>
    </location>
</feature>
<dbReference type="FunFam" id="1.20.1740.10:FF:000013">
    <property type="entry name" value="Solute carrier family 12 member"/>
    <property type="match status" value="1"/>
</dbReference>
<accession>D0LRK8</accession>
<dbReference type="EMBL" id="CP001804">
    <property type="protein sequence ID" value="ACY19000.1"/>
    <property type="molecule type" value="Genomic_DNA"/>
</dbReference>
<dbReference type="InterPro" id="IPR004842">
    <property type="entry name" value="SLC12A_fam"/>
</dbReference>
<evidence type="ECO:0000256" key="2">
    <source>
        <dbReference type="ARBA" id="ARBA00010593"/>
    </source>
</evidence>
<keyword evidence="4 8" id="KW-0812">Transmembrane</keyword>